<name>A0A0F8YK75_9ZZZZ</name>
<proteinExistence type="predicted"/>
<organism evidence="1">
    <name type="scientific">marine sediment metagenome</name>
    <dbReference type="NCBI Taxonomy" id="412755"/>
    <lineage>
        <taxon>unclassified sequences</taxon>
        <taxon>metagenomes</taxon>
        <taxon>ecological metagenomes</taxon>
    </lineage>
</organism>
<protein>
    <submittedName>
        <fullName evidence="1">Uncharacterized protein</fullName>
    </submittedName>
</protein>
<dbReference type="EMBL" id="LAZR01052962">
    <property type="protein sequence ID" value="KKK81802.1"/>
    <property type="molecule type" value="Genomic_DNA"/>
</dbReference>
<evidence type="ECO:0000313" key="1">
    <source>
        <dbReference type="EMBL" id="KKK81802.1"/>
    </source>
</evidence>
<feature type="non-terminal residue" evidence="1">
    <location>
        <position position="1"/>
    </location>
</feature>
<sequence length="405" mass="43366">VIRSILLSLWQGVDWDSINLSDIDWEEWIEPVLRSGEASEPFDWNNQELDNIKTLNMSSGTELTISSGAVTATQGHHSVDTEGNAATDDLDTINGLSSNDLLFLFAENGARTVRIRNGEGNIFLRHELFTKSFSFSSPAGSSGTFYRGGNYFAPAGEAVLTNVSPTVTLGSANISYAMHAFAVAKGDGATDGSDLVLTVTGASIDDEGNYNGSDSQVLVADALLATFATDTYGETPNKWTGQITITLSSTGGGTFNCSFNYGYAKYEDLMNQALSLTGLEVSGFAGANDTGFNIRLLYHSPTGWTYNASAFVPGGTVLANQNTDHSTDSELKNGEPINYKRTDLNQDVAGAGAEGLVIEITTTANKAVEFIDLHLHGHTVPNFLFQSEATQHALFMRHGSDLHQV</sequence>
<accession>A0A0F8YK75</accession>
<gene>
    <name evidence="1" type="ORF">LCGC14_2809790</name>
</gene>
<reference evidence="1" key="1">
    <citation type="journal article" date="2015" name="Nature">
        <title>Complex archaea that bridge the gap between prokaryotes and eukaryotes.</title>
        <authorList>
            <person name="Spang A."/>
            <person name="Saw J.H."/>
            <person name="Jorgensen S.L."/>
            <person name="Zaremba-Niedzwiedzka K."/>
            <person name="Martijn J."/>
            <person name="Lind A.E."/>
            <person name="van Eijk R."/>
            <person name="Schleper C."/>
            <person name="Guy L."/>
            <person name="Ettema T.J."/>
        </authorList>
    </citation>
    <scope>NUCLEOTIDE SEQUENCE</scope>
</reference>
<dbReference type="AlphaFoldDB" id="A0A0F8YK75"/>
<comment type="caution">
    <text evidence="1">The sequence shown here is derived from an EMBL/GenBank/DDBJ whole genome shotgun (WGS) entry which is preliminary data.</text>
</comment>